<reference evidence="3" key="1">
    <citation type="submission" date="2015-09" db="EMBL/GenBank/DDBJ databases">
        <authorList>
            <person name="Rodrigo-Torres Lidia"/>
            <person name="Arahal R.David."/>
        </authorList>
    </citation>
    <scope>NUCLEOTIDE SEQUENCE [LARGE SCALE GENOMIC DNA]</scope>
    <source>
        <strain evidence="3">CECT 7735</strain>
    </source>
</reference>
<evidence type="ECO:0000259" key="1">
    <source>
        <dbReference type="Pfam" id="PF20056"/>
    </source>
</evidence>
<dbReference type="AlphaFoldDB" id="A0A0P1I5H1"/>
<proteinExistence type="predicted"/>
<keyword evidence="3" id="KW-1185">Reference proteome</keyword>
<dbReference type="InterPro" id="IPR045601">
    <property type="entry name" value="DUF6455"/>
</dbReference>
<name>A0A0P1I5H1_9RHOB</name>
<dbReference type="EMBL" id="CYTW01000001">
    <property type="protein sequence ID" value="CUJ91197.1"/>
    <property type="molecule type" value="Genomic_DNA"/>
</dbReference>
<accession>A0A0P1I5H1</accession>
<dbReference type="RefSeq" id="WP_058310479.1">
    <property type="nucleotide sequence ID" value="NZ_CYTW01000001.1"/>
</dbReference>
<evidence type="ECO:0000313" key="2">
    <source>
        <dbReference type="EMBL" id="CUJ91197.1"/>
    </source>
</evidence>
<dbReference type="STRING" id="1715693.PH7735_01339"/>
<dbReference type="Pfam" id="PF20056">
    <property type="entry name" value="DUF6455"/>
    <property type="match status" value="1"/>
</dbReference>
<dbReference type="Proteomes" id="UP000051870">
    <property type="component" value="Unassembled WGS sequence"/>
</dbReference>
<dbReference type="GeneID" id="83880395"/>
<sequence>MGIFKKLDDHSDLMGKMSDKVGVDWAEKISEHPEMARQYRTAVMTCTQCKSVGECKGWQATHDHADAAPDYCLNKDLLAQLAAD</sequence>
<evidence type="ECO:0000313" key="3">
    <source>
        <dbReference type="Proteomes" id="UP000051870"/>
    </source>
</evidence>
<protein>
    <recommendedName>
        <fullName evidence="1">DUF6455 domain-containing protein</fullName>
    </recommendedName>
</protein>
<feature type="domain" description="DUF6455" evidence="1">
    <location>
        <begin position="1"/>
        <end position="83"/>
    </location>
</feature>
<gene>
    <name evidence="2" type="ORF">PH7735_01339</name>
</gene>
<organism evidence="2 3">
    <name type="scientific">Shimia thalassica</name>
    <dbReference type="NCBI Taxonomy" id="1715693"/>
    <lineage>
        <taxon>Bacteria</taxon>
        <taxon>Pseudomonadati</taxon>
        <taxon>Pseudomonadota</taxon>
        <taxon>Alphaproteobacteria</taxon>
        <taxon>Rhodobacterales</taxon>
        <taxon>Roseobacteraceae</taxon>
    </lineage>
</organism>